<evidence type="ECO:0000256" key="1">
    <source>
        <dbReference type="ARBA" id="ARBA00003065"/>
    </source>
</evidence>
<feature type="domain" description="DNA replication/recombination mediator RecO N-terminal" evidence="8">
    <location>
        <begin position="9"/>
        <end position="70"/>
    </location>
</feature>
<keyword evidence="5" id="KW-0233">DNA recombination</keyword>
<comment type="function">
    <text evidence="1">Involved in DNA repair and RecF pathway recombination.</text>
</comment>
<protein>
    <recommendedName>
        <fullName evidence="3">DNA repair protein RecO</fullName>
    </recommendedName>
    <alternativeName>
        <fullName evidence="7">Recombination protein O</fullName>
    </alternativeName>
</protein>
<keyword evidence="6" id="KW-0234">DNA repair</keyword>
<dbReference type="InterPro" id="IPR003717">
    <property type="entry name" value="RecO"/>
</dbReference>
<dbReference type="Pfam" id="PF11967">
    <property type="entry name" value="RecO_N"/>
    <property type="match status" value="1"/>
</dbReference>
<proteinExistence type="inferred from homology"/>
<evidence type="ECO:0000256" key="3">
    <source>
        <dbReference type="ARBA" id="ARBA00021310"/>
    </source>
</evidence>
<evidence type="ECO:0000256" key="6">
    <source>
        <dbReference type="ARBA" id="ARBA00023204"/>
    </source>
</evidence>
<dbReference type="KEGG" id="tti:THITH_12125"/>
<dbReference type="EMBL" id="CP007029">
    <property type="protein sequence ID" value="AHE98878.1"/>
    <property type="molecule type" value="Genomic_DNA"/>
</dbReference>
<dbReference type="AlphaFoldDB" id="W0DPF1"/>
<dbReference type="Gene3D" id="2.40.50.140">
    <property type="entry name" value="Nucleic acid-binding proteins"/>
    <property type="match status" value="1"/>
</dbReference>
<dbReference type="Gene3D" id="1.20.1440.120">
    <property type="entry name" value="Recombination protein O, C-terminal domain"/>
    <property type="match status" value="1"/>
</dbReference>
<evidence type="ECO:0000256" key="2">
    <source>
        <dbReference type="ARBA" id="ARBA00007452"/>
    </source>
</evidence>
<keyword evidence="10" id="KW-1185">Reference proteome</keyword>
<dbReference type="PANTHER" id="PTHR33991">
    <property type="entry name" value="DNA REPAIR PROTEIN RECO"/>
    <property type="match status" value="1"/>
</dbReference>
<evidence type="ECO:0000256" key="4">
    <source>
        <dbReference type="ARBA" id="ARBA00022763"/>
    </source>
</evidence>
<dbReference type="SUPFAM" id="SSF50249">
    <property type="entry name" value="Nucleic acid-binding proteins"/>
    <property type="match status" value="1"/>
</dbReference>
<accession>W0DPF1</accession>
<dbReference type="GO" id="GO:0006302">
    <property type="term" value="P:double-strand break repair"/>
    <property type="evidence" value="ECO:0007669"/>
    <property type="project" value="TreeGrafter"/>
</dbReference>
<dbReference type="InterPro" id="IPR012340">
    <property type="entry name" value="NA-bd_OB-fold"/>
</dbReference>
<evidence type="ECO:0000256" key="7">
    <source>
        <dbReference type="ARBA" id="ARBA00033409"/>
    </source>
</evidence>
<name>W0DPF1_9GAMM</name>
<sequence length="220" mass="23973">MTGAQGELAQGFVLHARPFRENSRILELITASAGRVTVLARSRSGSLRPFVLLDLAWRGRGELPNLSVGEERRVFPLAGRALVCALYLNELVLRLIPRDAREGGVVPILEQAYGGLLAAERLEYPLRAAEWALLCLIDSGLEHLAAEGVNPADYYDYRPELGLSGPLPRNRPGAVSGAVLLALASGAGVPDNAQRAARDFMRRLIDAHLDGRELHTRRLL</sequence>
<dbReference type="GO" id="GO:0006310">
    <property type="term" value="P:DNA recombination"/>
    <property type="evidence" value="ECO:0007669"/>
    <property type="project" value="UniProtKB-KW"/>
</dbReference>
<dbReference type="RefSeq" id="WP_006747886.1">
    <property type="nucleotide sequence ID" value="NZ_CP007029.1"/>
</dbReference>
<dbReference type="HOGENOM" id="CLU_066645_1_0_6"/>
<comment type="similarity">
    <text evidence="2">Belongs to the RecO family.</text>
</comment>
<dbReference type="OrthoDB" id="9804792at2"/>
<keyword evidence="4" id="KW-0227">DNA damage</keyword>
<evidence type="ECO:0000313" key="10">
    <source>
        <dbReference type="Proteomes" id="UP000005289"/>
    </source>
</evidence>
<reference evidence="9 10" key="1">
    <citation type="submission" date="2013-12" db="EMBL/GenBank/DDBJ databases">
        <authorList>
            <consortium name="DOE Joint Genome Institute"/>
            <person name="Muyzer G."/>
            <person name="Huntemann M."/>
            <person name="Han J."/>
            <person name="Chen A."/>
            <person name="Kyrpides N."/>
            <person name="Mavromatis K."/>
            <person name="Markowitz V."/>
            <person name="Palaniappan K."/>
            <person name="Ivanova N."/>
            <person name="Schaumberg A."/>
            <person name="Pati A."/>
            <person name="Liolios K."/>
            <person name="Nordberg H.P."/>
            <person name="Cantor M.N."/>
            <person name="Hua S.X."/>
            <person name="Woyke T."/>
        </authorList>
    </citation>
    <scope>NUCLEOTIDE SEQUENCE [LARGE SCALE GENOMIC DNA]</scope>
    <source>
        <strain evidence="9 10">ARh 1</strain>
    </source>
</reference>
<evidence type="ECO:0000313" key="9">
    <source>
        <dbReference type="EMBL" id="AHE98878.1"/>
    </source>
</evidence>
<dbReference type="InterPro" id="IPR042242">
    <property type="entry name" value="RecO_C"/>
</dbReference>
<dbReference type="PANTHER" id="PTHR33991:SF1">
    <property type="entry name" value="DNA REPAIR PROTEIN RECO"/>
    <property type="match status" value="1"/>
</dbReference>
<evidence type="ECO:0000259" key="8">
    <source>
        <dbReference type="Pfam" id="PF11967"/>
    </source>
</evidence>
<dbReference type="STRING" id="713585.THITH_12125"/>
<gene>
    <name evidence="9" type="ORF">THITH_12125</name>
</gene>
<evidence type="ECO:0000256" key="5">
    <source>
        <dbReference type="ARBA" id="ARBA00023172"/>
    </source>
</evidence>
<dbReference type="Proteomes" id="UP000005289">
    <property type="component" value="Chromosome"/>
</dbReference>
<dbReference type="InterPro" id="IPR022572">
    <property type="entry name" value="DNA_rep/recomb_RecO_N"/>
</dbReference>
<dbReference type="GO" id="GO:0043590">
    <property type="term" value="C:bacterial nucleoid"/>
    <property type="evidence" value="ECO:0007669"/>
    <property type="project" value="TreeGrafter"/>
</dbReference>
<organism evidence="9 10">
    <name type="scientific">Thioalkalivibrio paradoxus ARh 1</name>
    <dbReference type="NCBI Taxonomy" id="713585"/>
    <lineage>
        <taxon>Bacteria</taxon>
        <taxon>Pseudomonadati</taxon>
        <taxon>Pseudomonadota</taxon>
        <taxon>Gammaproteobacteria</taxon>
        <taxon>Chromatiales</taxon>
        <taxon>Ectothiorhodospiraceae</taxon>
        <taxon>Thioalkalivibrio</taxon>
    </lineage>
</organism>